<evidence type="ECO:0000256" key="1">
    <source>
        <dbReference type="SAM" id="SignalP"/>
    </source>
</evidence>
<dbReference type="HOGENOM" id="CLU_032380_0_0_5"/>
<dbReference type="AlphaFoldDB" id="F4QPY9"/>
<dbReference type="Proteomes" id="UP000006512">
    <property type="component" value="Unassembled WGS sequence"/>
</dbReference>
<feature type="chain" id="PRO_5003316754" evidence="1">
    <location>
        <begin position="21"/>
        <end position="477"/>
    </location>
</feature>
<organism evidence="3 4">
    <name type="scientific">Asticcacaulis biprosthecium C19</name>
    <dbReference type="NCBI Taxonomy" id="715226"/>
    <lineage>
        <taxon>Bacteria</taxon>
        <taxon>Pseudomonadati</taxon>
        <taxon>Pseudomonadota</taxon>
        <taxon>Alphaproteobacteria</taxon>
        <taxon>Caulobacterales</taxon>
        <taxon>Caulobacteraceae</taxon>
        <taxon>Asticcacaulis</taxon>
    </lineage>
</organism>
<keyword evidence="1" id="KW-0732">Signal</keyword>
<sequence length="477" mass="52779">MDRRSLLIGAAAAAASPAWAADPVALGADLPLLRRICETLHPGLYRYQTPQGWAQACDDLVAALRRPADVAQQYLALSRLAGRVKCGHTYANFFNQSKAIRRRVIEPANKLPFHFVWLGDRMVVTGNPRGVDGITRGMEILTIDGVAVSRIRRAMLPLMRADGNNDAKRYALMNVQGVDRIETFDVYYPLLFPSDRPAFQLGIAGRGQVSVDKIDLVTRQKTMSTGYDETRPDYWSLTWPKPDIAVLTMPGWALYDVTWDWRARLDGMFEDMATKGARGLIVDIRENEGGIDCGHEIIARLIDTPLPLDSDYERRVRFRTTPADLNPYLDTWDRSFERLGEGADDLGDGFFRLKADEEGVAVISPKGPRFKGKVVVMSSAQNSSATFQFISLVKQHGLARVYGQPTGGNQRGINGGAFFFVRLPNSGLEIDLPLIGTFPKTPRPDAGLEPDVFVEPSVQDIASGRDAVLERAITDLA</sequence>
<dbReference type="Gene3D" id="3.90.226.10">
    <property type="entry name" value="2-enoyl-CoA Hydratase, Chain A, domain 1"/>
    <property type="match status" value="1"/>
</dbReference>
<dbReference type="GO" id="GO:0008236">
    <property type="term" value="F:serine-type peptidase activity"/>
    <property type="evidence" value="ECO:0007669"/>
    <property type="project" value="InterPro"/>
</dbReference>
<protein>
    <submittedName>
        <fullName evidence="3">Peptidase family S41 family protein</fullName>
    </submittedName>
</protein>
<dbReference type="EMBL" id="GL883079">
    <property type="protein sequence ID" value="EGF90276.1"/>
    <property type="molecule type" value="Genomic_DNA"/>
</dbReference>
<name>F4QPY9_9CAUL</name>
<dbReference type="InterPro" id="IPR029045">
    <property type="entry name" value="ClpP/crotonase-like_dom_sf"/>
</dbReference>
<dbReference type="GO" id="GO:0006508">
    <property type="term" value="P:proteolysis"/>
    <property type="evidence" value="ECO:0007669"/>
    <property type="project" value="InterPro"/>
</dbReference>
<gene>
    <name evidence="3" type="ORF">ABI_32920</name>
</gene>
<dbReference type="Pfam" id="PF03572">
    <property type="entry name" value="Peptidase_S41"/>
    <property type="match status" value="1"/>
</dbReference>
<proteinExistence type="predicted"/>
<evidence type="ECO:0000259" key="2">
    <source>
        <dbReference type="Pfam" id="PF03572"/>
    </source>
</evidence>
<dbReference type="GO" id="GO:0004175">
    <property type="term" value="F:endopeptidase activity"/>
    <property type="evidence" value="ECO:0007669"/>
    <property type="project" value="TreeGrafter"/>
</dbReference>
<dbReference type="GO" id="GO:0030288">
    <property type="term" value="C:outer membrane-bounded periplasmic space"/>
    <property type="evidence" value="ECO:0007669"/>
    <property type="project" value="TreeGrafter"/>
</dbReference>
<accession>F4QPY9</accession>
<keyword evidence="4" id="KW-1185">Reference proteome</keyword>
<reference evidence="4" key="1">
    <citation type="submission" date="2011-03" db="EMBL/GenBank/DDBJ databases">
        <title>Draft genome sequence of Brevundimonas diminuta.</title>
        <authorList>
            <person name="Brown P.J.B."/>
            <person name="Buechlein A."/>
            <person name="Hemmerich C."/>
            <person name="Brun Y.V."/>
        </authorList>
    </citation>
    <scope>NUCLEOTIDE SEQUENCE [LARGE SCALE GENOMIC DNA]</scope>
    <source>
        <strain evidence="4">C19</strain>
    </source>
</reference>
<dbReference type="RefSeq" id="WP_006274076.1">
    <property type="nucleotide sequence ID" value="NZ_GL883079.1"/>
</dbReference>
<dbReference type="GO" id="GO:0007165">
    <property type="term" value="P:signal transduction"/>
    <property type="evidence" value="ECO:0007669"/>
    <property type="project" value="TreeGrafter"/>
</dbReference>
<dbReference type="InterPro" id="IPR005151">
    <property type="entry name" value="Tail-specific_protease"/>
</dbReference>
<dbReference type="SUPFAM" id="SSF52096">
    <property type="entry name" value="ClpP/crotonase"/>
    <property type="match status" value="1"/>
</dbReference>
<dbReference type="STRING" id="715226.ABI_32920"/>
<feature type="signal peptide" evidence="1">
    <location>
        <begin position="1"/>
        <end position="20"/>
    </location>
</feature>
<feature type="domain" description="Tail specific protease" evidence="2">
    <location>
        <begin position="243"/>
        <end position="410"/>
    </location>
</feature>
<evidence type="ECO:0000313" key="3">
    <source>
        <dbReference type="EMBL" id="EGF90276.1"/>
    </source>
</evidence>
<evidence type="ECO:0000313" key="4">
    <source>
        <dbReference type="Proteomes" id="UP000006512"/>
    </source>
</evidence>
<dbReference type="OrthoDB" id="5480566at2"/>
<dbReference type="PANTHER" id="PTHR32060:SF30">
    <property type="entry name" value="CARBOXY-TERMINAL PROCESSING PROTEASE CTPA"/>
    <property type="match status" value="1"/>
</dbReference>
<dbReference type="PANTHER" id="PTHR32060">
    <property type="entry name" value="TAIL-SPECIFIC PROTEASE"/>
    <property type="match status" value="1"/>
</dbReference>
<dbReference type="eggNOG" id="COG0793">
    <property type="taxonomic scope" value="Bacteria"/>
</dbReference>